<organism evidence="3 4">
    <name type="scientific">Fusarium redolens</name>
    <dbReference type="NCBI Taxonomy" id="48865"/>
    <lineage>
        <taxon>Eukaryota</taxon>
        <taxon>Fungi</taxon>
        <taxon>Dikarya</taxon>
        <taxon>Ascomycota</taxon>
        <taxon>Pezizomycotina</taxon>
        <taxon>Sordariomycetes</taxon>
        <taxon>Hypocreomycetidae</taxon>
        <taxon>Hypocreales</taxon>
        <taxon>Nectriaceae</taxon>
        <taxon>Fusarium</taxon>
        <taxon>Fusarium redolens species complex</taxon>
    </lineage>
</organism>
<sequence length="510" mass="56031">MESPAPTSQPPSDSSPLEGLLSAVSSALDKRAGKDIFAIGGSVGDDGDSSSASGNSITIRWDNKEQGHSRTLKLPLNDDPVAQDAFNTMLADCQPATFGVGSQEVLDEEYRKAGKMNTEDFCTNFNPYEHGIIDTINQVLAQASVTDARGLGVKAELYKLNASSMRLILCALTEILQVYSGPSGKFKPHVDTPRSDRQMGSLVVSLPVKHKGGQLAVRHGGREIIFDWAPKSVDTIQWAAFFSDCEHEVLQVTEGHRVTLTYNLFWTDYGPASMSDHLRALDQESLHFFTALEKLLENKHLMKDGLVGFSCTHAYPHTSKSSTNNLHHMLKGIDMVVYQALKRILGTAEVAALVDDEEYRLDQQESIPEMIEWRKERIQYNPDLPKPKVTQAEQDILDDKLAIGSAPRPAITFWYGHHDKQLDAADVGAQYGPGWETDRTKFYPRKDVTWLNGPPNSEVSKELAVAFITYGNEPEINGYYTSAVIVGKVGKSSPADVNTKGGSAGGEKED</sequence>
<feature type="region of interest" description="Disordered" evidence="1">
    <location>
        <begin position="1"/>
        <end position="21"/>
    </location>
</feature>
<evidence type="ECO:0000313" key="4">
    <source>
        <dbReference type="Proteomes" id="UP000720189"/>
    </source>
</evidence>
<dbReference type="RefSeq" id="XP_046052666.1">
    <property type="nucleotide sequence ID" value="XM_046187114.1"/>
</dbReference>
<dbReference type="InterPro" id="IPR044862">
    <property type="entry name" value="Pro_4_hyd_alph_FE2OG_OXY"/>
</dbReference>
<dbReference type="EMBL" id="JAGMUX010000004">
    <property type="protein sequence ID" value="KAH7260789.1"/>
    <property type="molecule type" value="Genomic_DNA"/>
</dbReference>
<dbReference type="OrthoDB" id="27483at2759"/>
<dbReference type="Proteomes" id="UP000720189">
    <property type="component" value="Unassembled WGS sequence"/>
</dbReference>
<evidence type="ECO:0000313" key="3">
    <source>
        <dbReference type="EMBL" id="KAH7260789.1"/>
    </source>
</evidence>
<name>A0A9P9KNH6_FUSRE</name>
<dbReference type="InterPro" id="IPR005123">
    <property type="entry name" value="Oxoglu/Fe-dep_dioxygenase_dom"/>
</dbReference>
<evidence type="ECO:0000256" key="1">
    <source>
        <dbReference type="SAM" id="MobiDB-lite"/>
    </source>
</evidence>
<feature type="region of interest" description="Disordered" evidence="1">
    <location>
        <begin position="491"/>
        <end position="510"/>
    </location>
</feature>
<dbReference type="Pfam" id="PF13640">
    <property type="entry name" value="2OG-FeII_Oxy_3"/>
    <property type="match status" value="1"/>
</dbReference>
<dbReference type="PANTHER" id="PTHR33099">
    <property type="entry name" value="FE2OG DIOXYGENASE DOMAIN-CONTAINING PROTEIN"/>
    <property type="match status" value="1"/>
</dbReference>
<comment type="caution">
    <text evidence="3">The sequence shown here is derived from an EMBL/GenBank/DDBJ whole genome shotgun (WGS) entry which is preliminary data.</text>
</comment>
<gene>
    <name evidence="3" type="ORF">BKA55DRAFT_504677</name>
</gene>
<feature type="domain" description="Fe2OG dioxygenase" evidence="2">
    <location>
        <begin position="167"/>
        <end position="269"/>
    </location>
</feature>
<keyword evidence="4" id="KW-1185">Reference proteome</keyword>
<protein>
    <recommendedName>
        <fullName evidence="2">Fe2OG dioxygenase domain-containing protein</fullName>
    </recommendedName>
</protein>
<accession>A0A9P9KNH6</accession>
<evidence type="ECO:0000259" key="2">
    <source>
        <dbReference type="PROSITE" id="PS51471"/>
    </source>
</evidence>
<dbReference type="GeneID" id="70217068"/>
<dbReference type="AlphaFoldDB" id="A0A9P9KNH6"/>
<reference evidence="3" key="1">
    <citation type="journal article" date="2021" name="Nat. Commun.">
        <title>Genetic determinants of endophytism in the Arabidopsis root mycobiome.</title>
        <authorList>
            <person name="Mesny F."/>
            <person name="Miyauchi S."/>
            <person name="Thiergart T."/>
            <person name="Pickel B."/>
            <person name="Atanasova L."/>
            <person name="Karlsson M."/>
            <person name="Huettel B."/>
            <person name="Barry K.W."/>
            <person name="Haridas S."/>
            <person name="Chen C."/>
            <person name="Bauer D."/>
            <person name="Andreopoulos W."/>
            <person name="Pangilinan J."/>
            <person name="LaButti K."/>
            <person name="Riley R."/>
            <person name="Lipzen A."/>
            <person name="Clum A."/>
            <person name="Drula E."/>
            <person name="Henrissat B."/>
            <person name="Kohler A."/>
            <person name="Grigoriev I.V."/>
            <person name="Martin F.M."/>
            <person name="Hacquard S."/>
        </authorList>
    </citation>
    <scope>NUCLEOTIDE SEQUENCE</scope>
    <source>
        <strain evidence="3">MPI-CAGE-AT-0023</strain>
    </source>
</reference>
<dbReference type="Gene3D" id="2.60.120.620">
    <property type="entry name" value="q2cbj1_9rhob like domain"/>
    <property type="match status" value="1"/>
</dbReference>
<proteinExistence type="predicted"/>
<dbReference type="PROSITE" id="PS51471">
    <property type="entry name" value="FE2OG_OXY"/>
    <property type="match status" value="1"/>
</dbReference>
<dbReference type="PANTHER" id="PTHR33099:SF14">
    <property type="entry name" value="PROLYL 4-HYDROXYLASE ALPHA SUBUNIT FE(2+) 2OG DIOXYGENASE DOMAIN-CONTAINING PROTEIN"/>
    <property type="match status" value="1"/>
</dbReference>